<feature type="region of interest" description="Disordered" evidence="1">
    <location>
        <begin position="1"/>
        <end position="49"/>
    </location>
</feature>
<dbReference type="EMBL" id="REFJ01000001">
    <property type="protein sequence ID" value="RMA82706.1"/>
    <property type="molecule type" value="Genomic_DNA"/>
</dbReference>
<evidence type="ECO:0008006" key="4">
    <source>
        <dbReference type="Google" id="ProtNLM"/>
    </source>
</evidence>
<evidence type="ECO:0000256" key="1">
    <source>
        <dbReference type="SAM" id="MobiDB-lite"/>
    </source>
</evidence>
<reference evidence="2 3" key="1">
    <citation type="submission" date="2018-10" db="EMBL/GenBank/DDBJ databases">
        <title>Genomic Encyclopedia of Type Strains, Phase IV (KMG-IV): sequencing the most valuable type-strain genomes for metagenomic binning, comparative biology and taxonomic classification.</title>
        <authorList>
            <person name="Goeker M."/>
        </authorList>
    </citation>
    <scope>NUCLEOTIDE SEQUENCE [LARGE SCALE GENOMIC DNA]</scope>
    <source>
        <strain evidence="2 3">DSM 25080</strain>
    </source>
</reference>
<protein>
    <recommendedName>
        <fullName evidence="4">SMP domain-containing protein</fullName>
    </recommendedName>
</protein>
<keyword evidence="3" id="KW-1185">Reference proteome</keyword>
<comment type="caution">
    <text evidence="2">The sequence shown here is derived from an EMBL/GenBank/DDBJ whole genome shotgun (WGS) entry which is preliminary data.</text>
</comment>
<name>A0A3M0ADU4_9GAMM</name>
<feature type="compositionally biased region" description="Polar residues" evidence="1">
    <location>
        <begin position="38"/>
        <end position="49"/>
    </location>
</feature>
<evidence type="ECO:0000313" key="2">
    <source>
        <dbReference type="EMBL" id="RMA82706.1"/>
    </source>
</evidence>
<proteinExistence type="predicted"/>
<gene>
    <name evidence="2" type="ORF">DFR27_0663</name>
</gene>
<sequence length="49" mass="5078">MSKTMNKAAASRIQSSAAKANHGKIAKNSFPSRAQAAANKSTTATQKSK</sequence>
<evidence type="ECO:0000313" key="3">
    <source>
        <dbReference type="Proteomes" id="UP000267187"/>
    </source>
</evidence>
<dbReference type="AlphaFoldDB" id="A0A3M0ADU4"/>
<dbReference type="Proteomes" id="UP000267187">
    <property type="component" value="Unassembled WGS sequence"/>
</dbReference>
<organism evidence="2 3">
    <name type="scientific">Umboniibacter marinipuniceus</name>
    <dbReference type="NCBI Taxonomy" id="569599"/>
    <lineage>
        <taxon>Bacteria</taxon>
        <taxon>Pseudomonadati</taxon>
        <taxon>Pseudomonadota</taxon>
        <taxon>Gammaproteobacteria</taxon>
        <taxon>Cellvibrionales</taxon>
        <taxon>Cellvibrionaceae</taxon>
        <taxon>Umboniibacter</taxon>
    </lineage>
</organism>
<accession>A0A3M0ADU4</accession>